<evidence type="ECO:0000313" key="2">
    <source>
        <dbReference type="Proteomes" id="UP000008229"/>
    </source>
</evidence>
<evidence type="ECO:0008006" key="3">
    <source>
        <dbReference type="Google" id="ProtNLM"/>
    </source>
</evidence>
<dbReference type="KEGG" id="cwo:Cwoe_2025"/>
<sequence length="95" mass="10333">MRSKSGRFDRINPFCHHIYKDSICARLADTVPSGAPARPLALPHREVTSRRFVLAPLLELEPGLTLPDGVRLADALAALPDGQRDAVRRAGAPLL</sequence>
<organism evidence="1 2">
    <name type="scientific">Conexibacter woesei (strain DSM 14684 / CCUG 47730 / CIP 108061 / JCM 11494 / NBRC 100937 / ID131577)</name>
    <dbReference type="NCBI Taxonomy" id="469383"/>
    <lineage>
        <taxon>Bacteria</taxon>
        <taxon>Bacillati</taxon>
        <taxon>Actinomycetota</taxon>
        <taxon>Thermoleophilia</taxon>
        <taxon>Solirubrobacterales</taxon>
        <taxon>Conexibacteraceae</taxon>
        <taxon>Conexibacter</taxon>
    </lineage>
</organism>
<accession>D3F479</accession>
<dbReference type="HOGENOM" id="CLU_2368012_0_0_11"/>
<dbReference type="STRING" id="469383.Cwoe_2025"/>
<name>D3F479_CONWI</name>
<proteinExistence type="predicted"/>
<reference evidence="2" key="2">
    <citation type="submission" date="2010-01" db="EMBL/GenBank/DDBJ databases">
        <title>The complete genome of Conexibacter woesei DSM 14684.</title>
        <authorList>
            <consortium name="US DOE Joint Genome Institute (JGI-PGF)"/>
            <person name="Lucas S."/>
            <person name="Copeland A."/>
            <person name="Lapidus A."/>
            <person name="Glavina del Rio T."/>
            <person name="Dalin E."/>
            <person name="Tice H."/>
            <person name="Bruce D."/>
            <person name="Goodwin L."/>
            <person name="Pitluck S."/>
            <person name="Kyrpides N."/>
            <person name="Mavromatis K."/>
            <person name="Ivanova N."/>
            <person name="Mikhailova N."/>
            <person name="Chertkov O."/>
            <person name="Brettin T."/>
            <person name="Detter J.C."/>
            <person name="Han C."/>
            <person name="Larimer F."/>
            <person name="Land M."/>
            <person name="Hauser L."/>
            <person name="Markowitz V."/>
            <person name="Cheng J.-F."/>
            <person name="Hugenholtz P."/>
            <person name="Woyke T."/>
            <person name="Wu D."/>
            <person name="Pukall R."/>
            <person name="Steenblock K."/>
            <person name="Schneider S."/>
            <person name="Klenk H.-P."/>
            <person name="Eisen J.A."/>
        </authorList>
    </citation>
    <scope>NUCLEOTIDE SEQUENCE [LARGE SCALE GENOMIC DNA]</scope>
    <source>
        <strain evidence="2">DSM 14684 / CIP 108061 / JCM 11494 / NBRC 100937 / ID131577</strain>
    </source>
</reference>
<dbReference type="Proteomes" id="UP000008229">
    <property type="component" value="Chromosome"/>
</dbReference>
<dbReference type="eggNOG" id="COG0801">
    <property type="taxonomic scope" value="Bacteria"/>
</dbReference>
<dbReference type="SUPFAM" id="SSF55083">
    <property type="entry name" value="6-hydroxymethyl-7,8-dihydropterin pyrophosphokinase, HPPK"/>
    <property type="match status" value="1"/>
</dbReference>
<dbReference type="AlphaFoldDB" id="D3F479"/>
<protein>
    <recommendedName>
        <fullName evidence="3">2-amino-4-hydroxy-6-hydroxymethyldihydropteridine pyrophosphokinase</fullName>
    </recommendedName>
</protein>
<dbReference type="EMBL" id="CP001854">
    <property type="protein sequence ID" value="ADB50451.1"/>
    <property type="molecule type" value="Genomic_DNA"/>
</dbReference>
<keyword evidence="2" id="KW-1185">Reference proteome</keyword>
<reference evidence="1 2" key="1">
    <citation type="journal article" date="2010" name="Stand. Genomic Sci.">
        <title>Complete genome sequence of Conexibacter woesei type strain (ID131577).</title>
        <authorList>
            <person name="Pukall R."/>
            <person name="Lapidus A."/>
            <person name="Glavina Del Rio T."/>
            <person name="Copeland A."/>
            <person name="Tice H."/>
            <person name="Cheng J.-F."/>
            <person name="Lucas S."/>
            <person name="Chen F."/>
            <person name="Nolan M."/>
            <person name="Bruce D."/>
            <person name="Goodwin L."/>
            <person name="Pitluck S."/>
            <person name="Mavromatis K."/>
            <person name="Ivanova N."/>
            <person name="Ovchinnikova G."/>
            <person name="Pati A."/>
            <person name="Chen A."/>
            <person name="Palaniappan K."/>
            <person name="Land M."/>
            <person name="Hauser L."/>
            <person name="Chang Y.-J."/>
            <person name="Jeffries C.D."/>
            <person name="Chain P."/>
            <person name="Meincke L."/>
            <person name="Sims D."/>
            <person name="Brettin T."/>
            <person name="Detter J.C."/>
            <person name="Rohde M."/>
            <person name="Goeker M."/>
            <person name="Bristow J."/>
            <person name="Eisen J.A."/>
            <person name="Markowitz V."/>
            <person name="Kyrpides N.C."/>
            <person name="Klenk H.-P."/>
            <person name="Hugenholtz P."/>
        </authorList>
    </citation>
    <scope>NUCLEOTIDE SEQUENCE [LARGE SCALE GENOMIC DNA]</scope>
    <source>
        <strain evidence="2">DSM 14684 / CIP 108061 / JCM 11494 / NBRC 100937 / ID131577</strain>
    </source>
</reference>
<evidence type="ECO:0000313" key="1">
    <source>
        <dbReference type="EMBL" id="ADB50451.1"/>
    </source>
</evidence>
<dbReference type="InterPro" id="IPR035907">
    <property type="entry name" value="Hppk_sf"/>
</dbReference>
<dbReference type="Gene3D" id="3.30.70.560">
    <property type="entry name" value="7,8-Dihydro-6-hydroxymethylpterin-pyrophosphokinase HPPK"/>
    <property type="match status" value="1"/>
</dbReference>
<gene>
    <name evidence="1" type="ordered locus">Cwoe_2025</name>
</gene>